<dbReference type="InterPro" id="IPR017452">
    <property type="entry name" value="GPCR_Rhodpsn_7TM"/>
</dbReference>
<evidence type="ECO:0000256" key="4">
    <source>
        <dbReference type="ARBA" id="ARBA00023136"/>
    </source>
</evidence>
<organism evidence="8 9">
    <name type="scientific">Cirrhinus mrigala</name>
    <name type="common">Mrigala</name>
    <dbReference type="NCBI Taxonomy" id="683832"/>
    <lineage>
        <taxon>Eukaryota</taxon>
        <taxon>Metazoa</taxon>
        <taxon>Chordata</taxon>
        <taxon>Craniata</taxon>
        <taxon>Vertebrata</taxon>
        <taxon>Euteleostomi</taxon>
        <taxon>Actinopterygii</taxon>
        <taxon>Neopterygii</taxon>
        <taxon>Teleostei</taxon>
        <taxon>Ostariophysi</taxon>
        <taxon>Cypriniformes</taxon>
        <taxon>Cyprinidae</taxon>
        <taxon>Labeoninae</taxon>
        <taxon>Labeonini</taxon>
        <taxon>Cirrhinus</taxon>
    </lineage>
</organism>
<feature type="non-terminal residue" evidence="8">
    <location>
        <position position="112"/>
    </location>
</feature>
<protein>
    <recommendedName>
        <fullName evidence="7">G-protein coupled receptors family 1 profile domain-containing protein</fullName>
    </recommendedName>
</protein>
<dbReference type="PANTHER" id="PTHR26451">
    <property type="entry name" value="G_PROTEIN_RECEP_F1_2 DOMAIN-CONTAINING PROTEIN"/>
    <property type="match status" value="1"/>
</dbReference>
<comment type="caution">
    <text evidence="8">The sequence shown here is derived from an EMBL/GenBank/DDBJ whole genome shotgun (WGS) entry which is preliminary data.</text>
</comment>
<accession>A0ABD0NMD4</accession>
<evidence type="ECO:0000256" key="1">
    <source>
        <dbReference type="ARBA" id="ARBA00004141"/>
    </source>
</evidence>
<dbReference type="PANTHER" id="PTHR26451:SF109">
    <property type="entry name" value="ODORANT RECEPTOR-RELATED"/>
    <property type="match status" value="1"/>
</dbReference>
<evidence type="ECO:0000313" key="8">
    <source>
        <dbReference type="EMBL" id="KAL0162346.1"/>
    </source>
</evidence>
<dbReference type="InterPro" id="IPR052921">
    <property type="entry name" value="GPCR1_Superfamily_Member"/>
</dbReference>
<feature type="domain" description="G-protein coupled receptors family 1 profile" evidence="7">
    <location>
        <begin position="1"/>
        <end position="112"/>
    </location>
</feature>
<dbReference type="Proteomes" id="UP001529510">
    <property type="component" value="Unassembled WGS sequence"/>
</dbReference>
<dbReference type="InterPro" id="IPR000725">
    <property type="entry name" value="Olfact_rcpt"/>
</dbReference>
<evidence type="ECO:0000313" key="9">
    <source>
        <dbReference type="Proteomes" id="UP001529510"/>
    </source>
</evidence>
<evidence type="ECO:0000256" key="2">
    <source>
        <dbReference type="ARBA" id="ARBA00022692"/>
    </source>
</evidence>
<sequence length="112" mass="12743">MPRLLQDILMESSERYMTYVDCVVQAFFVHIFATVSHTVLMIMAFDRYVAICNPLRYTAIMTNKMVVKLSALAWGVSVPAVAILIGLTVRLSRCRYKIENPFCDNASLFKLS</sequence>
<keyword evidence="9" id="KW-1185">Reference proteome</keyword>
<proteinExistence type="predicted"/>
<evidence type="ECO:0000259" key="7">
    <source>
        <dbReference type="PROSITE" id="PS50262"/>
    </source>
</evidence>
<evidence type="ECO:0000256" key="5">
    <source>
        <dbReference type="ARBA" id="ARBA00023224"/>
    </source>
</evidence>
<dbReference type="Pfam" id="PF13853">
    <property type="entry name" value="7tm_4"/>
    <property type="match status" value="1"/>
</dbReference>
<reference evidence="8 9" key="1">
    <citation type="submission" date="2024-05" db="EMBL/GenBank/DDBJ databases">
        <title>Genome sequencing and assembly of Indian major carp, Cirrhinus mrigala (Hamilton, 1822).</title>
        <authorList>
            <person name="Mohindra V."/>
            <person name="Chowdhury L.M."/>
            <person name="Lal K."/>
            <person name="Jena J.K."/>
        </authorList>
    </citation>
    <scope>NUCLEOTIDE SEQUENCE [LARGE SCALE GENOMIC DNA]</scope>
    <source>
        <strain evidence="8">CM1030</strain>
        <tissue evidence="8">Blood</tissue>
    </source>
</reference>
<dbReference type="AlphaFoldDB" id="A0ABD0NMD4"/>
<name>A0ABD0NMD4_CIRMR</name>
<keyword evidence="3 6" id="KW-1133">Transmembrane helix</keyword>
<keyword evidence="4 6" id="KW-0472">Membrane</keyword>
<keyword evidence="5" id="KW-0807">Transducer</keyword>
<dbReference type="EMBL" id="JAMKFB020000021">
    <property type="protein sequence ID" value="KAL0162346.1"/>
    <property type="molecule type" value="Genomic_DNA"/>
</dbReference>
<gene>
    <name evidence="8" type="ORF">M9458_041742</name>
</gene>
<dbReference type="Gene3D" id="1.20.1070.10">
    <property type="entry name" value="Rhodopsin 7-helix transmembrane proteins"/>
    <property type="match status" value="1"/>
</dbReference>
<dbReference type="SUPFAM" id="SSF81321">
    <property type="entry name" value="Family A G protein-coupled receptor-like"/>
    <property type="match status" value="1"/>
</dbReference>
<dbReference type="PROSITE" id="PS50262">
    <property type="entry name" value="G_PROTEIN_RECEP_F1_2"/>
    <property type="match status" value="1"/>
</dbReference>
<evidence type="ECO:0000256" key="6">
    <source>
        <dbReference type="SAM" id="Phobius"/>
    </source>
</evidence>
<evidence type="ECO:0000256" key="3">
    <source>
        <dbReference type="ARBA" id="ARBA00022989"/>
    </source>
</evidence>
<keyword evidence="2 6" id="KW-0812">Transmembrane</keyword>
<dbReference type="GO" id="GO:0016020">
    <property type="term" value="C:membrane"/>
    <property type="evidence" value="ECO:0007669"/>
    <property type="project" value="UniProtKB-SubCell"/>
</dbReference>
<feature type="transmembrane region" description="Helical" evidence="6">
    <location>
        <begin position="20"/>
        <end position="45"/>
    </location>
</feature>
<comment type="subcellular location">
    <subcellularLocation>
        <location evidence="1">Membrane</location>
        <topology evidence="1">Multi-pass membrane protein</topology>
    </subcellularLocation>
</comment>
<dbReference type="PRINTS" id="PR00245">
    <property type="entry name" value="OLFACTORYR"/>
</dbReference>
<feature type="transmembrane region" description="Helical" evidence="6">
    <location>
        <begin position="65"/>
        <end position="87"/>
    </location>
</feature>
<dbReference type="GO" id="GO:0007165">
    <property type="term" value="P:signal transduction"/>
    <property type="evidence" value="ECO:0007669"/>
    <property type="project" value="UniProtKB-KW"/>
</dbReference>